<evidence type="ECO:0000313" key="7">
    <source>
        <dbReference type="Proteomes" id="UP000006798"/>
    </source>
</evidence>
<geneLocation type="plasmid" evidence="6 7">
    <name>pBB1</name>
</geneLocation>
<dbReference type="InterPro" id="IPR011251">
    <property type="entry name" value="Luciferase-like_dom"/>
</dbReference>
<accession>F8GVM7</accession>
<proteinExistence type="predicted"/>
<dbReference type="KEGG" id="cnc:CNE_BB1p12480"/>
<keyword evidence="4" id="KW-0503">Monooxygenase</keyword>
<sequence>MKFFLYVNPQTPGPESDAEVIRRTTDHVLLADRSGFDAVCLTEHQFTDYNTYGDAFMYAAYLAPQLKRATIILTAAVPALHNPMALAQKANLLDQLSEGKAIIGLATGGSPTEFKGMGRDPSRRRGLMEQVVDILYDAWSLKPGDSPLQYETEHDHGEVHNRIMPAPFRKSHPRLGRASTSEDGMLYAAKQGWPWFFGRYMPAEAGQLLIRYEEALRQAGHSDDVIKECLEWTLMQKIVYVADTDEQAFADLREPLKLYGDIFKIAYPSDSPKDMSLDSGNTQPKMGVRAIDTDQFVTRAMIVGSPETVVARLKEYESAGIRNFTACLYFGNLSPEKLDHSMRLFTERVMPQFQRVDPI</sequence>
<dbReference type="HOGENOM" id="CLU_027853_3_0_4"/>
<protein>
    <recommendedName>
        <fullName evidence="5">Luciferase-like domain-containing protein</fullName>
    </recommendedName>
</protein>
<dbReference type="Pfam" id="PF00296">
    <property type="entry name" value="Bac_luciferase"/>
    <property type="match status" value="1"/>
</dbReference>
<keyword evidence="3" id="KW-0560">Oxidoreductase</keyword>
<dbReference type="InterPro" id="IPR051260">
    <property type="entry name" value="Diverse_substr_monoxygenases"/>
</dbReference>
<dbReference type="GO" id="GO:0004497">
    <property type="term" value="F:monooxygenase activity"/>
    <property type="evidence" value="ECO:0007669"/>
    <property type="project" value="UniProtKB-KW"/>
</dbReference>
<evidence type="ECO:0000256" key="2">
    <source>
        <dbReference type="ARBA" id="ARBA00022643"/>
    </source>
</evidence>
<dbReference type="GeneID" id="34311866"/>
<dbReference type="EMBL" id="CP002879">
    <property type="protein sequence ID" value="AEI82647.1"/>
    <property type="molecule type" value="Genomic_DNA"/>
</dbReference>
<evidence type="ECO:0000313" key="6">
    <source>
        <dbReference type="EMBL" id="AEI82647.1"/>
    </source>
</evidence>
<gene>
    <name evidence="6" type="ordered locus">CNE_BB1p12480</name>
</gene>
<keyword evidence="2" id="KW-0288">FMN</keyword>
<dbReference type="GO" id="GO:0016705">
    <property type="term" value="F:oxidoreductase activity, acting on paired donors, with incorporation or reduction of molecular oxygen"/>
    <property type="evidence" value="ECO:0007669"/>
    <property type="project" value="InterPro"/>
</dbReference>
<dbReference type="PANTHER" id="PTHR30011">
    <property type="entry name" value="ALKANESULFONATE MONOOXYGENASE-RELATED"/>
    <property type="match status" value="1"/>
</dbReference>
<evidence type="ECO:0000256" key="1">
    <source>
        <dbReference type="ARBA" id="ARBA00022630"/>
    </source>
</evidence>
<evidence type="ECO:0000259" key="5">
    <source>
        <dbReference type="Pfam" id="PF00296"/>
    </source>
</evidence>
<dbReference type="AlphaFoldDB" id="F8GVM7"/>
<dbReference type="RefSeq" id="WP_013959679.1">
    <property type="nucleotide sequence ID" value="NC_015727.1"/>
</dbReference>
<dbReference type="InterPro" id="IPR036661">
    <property type="entry name" value="Luciferase-like_sf"/>
</dbReference>
<evidence type="ECO:0000256" key="3">
    <source>
        <dbReference type="ARBA" id="ARBA00023002"/>
    </source>
</evidence>
<name>F8GVM7_CUPNN</name>
<reference evidence="6 7" key="1">
    <citation type="journal article" date="2011" name="J. Bacteriol.">
        <title>Complete genome sequence of the type strain Cupriavidus necator N-1.</title>
        <authorList>
            <person name="Poehlein A."/>
            <person name="Kusian B."/>
            <person name="Friedrich B."/>
            <person name="Daniel R."/>
            <person name="Bowien B."/>
        </authorList>
    </citation>
    <scope>NUCLEOTIDE SEQUENCE [LARGE SCALE GENOMIC DNA]</scope>
    <source>
        <strain evidence="7">ATCC 43291 / DSM 13513 / CCUG 52238 / LMG 8453 / N-1</strain>
        <plasmid evidence="6 7">pBB1</plasmid>
    </source>
</reference>
<keyword evidence="1" id="KW-0285">Flavoprotein</keyword>
<keyword evidence="6" id="KW-0614">Plasmid</keyword>
<dbReference type="Proteomes" id="UP000006798">
    <property type="component" value="Plasmid pBB1"/>
</dbReference>
<organism evidence="6 7">
    <name type="scientific">Cupriavidus necator (strain ATCC 43291 / DSM 13513 / CCUG 52238 / LMG 8453 / N-1)</name>
    <name type="common">Ralstonia eutropha</name>
    <dbReference type="NCBI Taxonomy" id="1042878"/>
    <lineage>
        <taxon>Bacteria</taxon>
        <taxon>Pseudomonadati</taxon>
        <taxon>Pseudomonadota</taxon>
        <taxon>Betaproteobacteria</taxon>
        <taxon>Burkholderiales</taxon>
        <taxon>Burkholderiaceae</taxon>
        <taxon>Cupriavidus</taxon>
    </lineage>
</organism>
<dbReference type="PANTHER" id="PTHR30011:SF16">
    <property type="entry name" value="C2H2 FINGER DOMAIN TRANSCRIPTION FACTOR (EUROFUNG)-RELATED"/>
    <property type="match status" value="1"/>
</dbReference>
<dbReference type="Gene3D" id="3.20.20.30">
    <property type="entry name" value="Luciferase-like domain"/>
    <property type="match status" value="1"/>
</dbReference>
<evidence type="ECO:0000256" key="4">
    <source>
        <dbReference type="ARBA" id="ARBA00023033"/>
    </source>
</evidence>
<feature type="domain" description="Luciferase-like" evidence="5">
    <location>
        <begin position="1"/>
        <end position="322"/>
    </location>
</feature>
<dbReference type="SUPFAM" id="SSF51679">
    <property type="entry name" value="Bacterial luciferase-like"/>
    <property type="match status" value="1"/>
</dbReference>